<accession>A0AA89AMF2</accession>
<dbReference type="EMBL" id="JAVXUP010001630">
    <property type="protein sequence ID" value="KAK3009599.1"/>
    <property type="molecule type" value="Genomic_DNA"/>
</dbReference>
<evidence type="ECO:0000313" key="3">
    <source>
        <dbReference type="EMBL" id="KAK3009599.1"/>
    </source>
</evidence>
<protein>
    <submittedName>
        <fullName evidence="3">Uncharacterized protein</fullName>
    </submittedName>
</protein>
<keyword evidence="4" id="KW-1185">Reference proteome</keyword>
<feature type="region of interest" description="Disordered" evidence="1">
    <location>
        <begin position="32"/>
        <end position="58"/>
    </location>
</feature>
<evidence type="ECO:0000256" key="2">
    <source>
        <dbReference type="SAM" id="SignalP"/>
    </source>
</evidence>
<reference evidence="3" key="1">
    <citation type="submission" date="2022-12" db="EMBL/GenBank/DDBJ databases">
        <title>Draft genome assemblies for two species of Escallonia (Escalloniales).</title>
        <authorList>
            <person name="Chanderbali A."/>
            <person name="Dervinis C."/>
            <person name="Anghel I."/>
            <person name="Soltis D."/>
            <person name="Soltis P."/>
            <person name="Zapata F."/>
        </authorList>
    </citation>
    <scope>NUCLEOTIDE SEQUENCE</scope>
    <source>
        <strain evidence="3">UCBG64.0493</strain>
        <tissue evidence="3">Leaf</tissue>
    </source>
</reference>
<feature type="signal peptide" evidence="2">
    <location>
        <begin position="1"/>
        <end position="22"/>
    </location>
</feature>
<feature type="chain" id="PRO_5041696423" evidence="2">
    <location>
        <begin position="23"/>
        <end position="88"/>
    </location>
</feature>
<proteinExistence type="predicted"/>
<dbReference type="Proteomes" id="UP001188597">
    <property type="component" value="Unassembled WGS sequence"/>
</dbReference>
<sequence>MASQLVNATGISVLILMGSVVGDDRIPTTLEGPFKPVTVPPDRRFHGRAGPVDLPNNDPMLRRTVEGLEPEQIAVALSTTHDSVGYPG</sequence>
<evidence type="ECO:0000256" key="1">
    <source>
        <dbReference type="SAM" id="MobiDB-lite"/>
    </source>
</evidence>
<dbReference type="AlphaFoldDB" id="A0AA89AMF2"/>
<comment type="caution">
    <text evidence="3">The sequence shown here is derived from an EMBL/GenBank/DDBJ whole genome shotgun (WGS) entry which is preliminary data.</text>
</comment>
<evidence type="ECO:0000313" key="4">
    <source>
        <dbReference type="Proteomes" id="UP001188597"/>
    </source>
</evidence>
<name>A0AA89AMF2_9ASTE</name>
<gene>
    <name evidence="3" type="ORF">RJ639_013100</name>
</gene>
<organism evidence="3 4">
    <name type="scientific">Escallonia herrerae</name>
    <dbReference type="NCBI Taxonomy" id="1293975"/>
    <lineage>
        <taxon>Eukaryota</taxon>
        <taxon>Viridiplantae</taxon>
        <taxon>Streptophyta</taxon>
        <taxon>Embryophyta</taxon>
        <taxon>Tracheophyta</taxon>
        <taxon>Spermatophyta</taxon>
        <taxon>Magnoliopsida</taxon>
        <taxon>eudicotyledons</taxon>
        <taxon>Gunneridae</taxon>
        <taxon>Pentapetalae</taxon>
        <taxon>asterids</taxon>
        <taxon>campanulids</taxon>
        <taxon>Escalloniales</taxon>
        <taxon>Escalloniaceae</taxon>
        <taxon>Escallonia</taxon>
    </lineage>
</organism>
<keyword evidence="2" id="KW-0732">Signal</keyword>